<feature type="transmembrane region" description="Helical" evidence="5">
    <location>
        <begin position="40"/>
        <end position="57"/>
    </location>
</feature>
<evidence type="ECO:0000259" key="6">
    <source>
        <dbReference type="Pfam" id="PF13515"/>
    </source>
</evidence>
<evidence type="ECO:0000256" key="3">
    <source>
        <dbReference type="ARBA" id="ARBA00022989"/>
    </source>
</evidence>
<dbReference type="Pfam" id="PF13515">
    <property type="entry name" value="FUSC_2"/>
    <property type="match status" value="1"/>
</dbReference>
<feature type="transmembrane region" description="Helical" evidence="5">
    <location>
        <begin position="137"/>
        <end position="156"/>
    </location>
</feature>
<feature type="transmembrane region" description="Helical" evidence="5">
    <location>
        <begin position="88"/>
        <end position="106"/>
    </location>
</feature>
<feature type="transmembrane region" description="Helical" evidence="5">
    <location>
        <begin position="296"/>
        <end position="316"/>
    </location>
</feature>
<evidence type="ECO:0000313" key="8">
    <source>
        <dbReference type="Proteomes" id="UP000199512"/>
    </source>
</evidence>
<evidence type="ECO:0000256" key="5">
    <source>
        <dbReference type="SAM" id="Phobius"/>
    </source>
</evidence>
<feature type="transmembrane region" description="Helical" evidence="5">
    <location>
        <begin position="12"/>
        <end position="34"/>
    </location>
</feature>
<dbReference type="STRING" id="215200.SAMN05216454_10559"/>
<gene>
    <name evidence="7" type="ORF">SAMN05216454_10559</name>
</gene>
<evidence type="ECO:0000256" key="1">
    <source>
        <dbReference type="ARBA" id="ARBA00004141"/>
    </source>
</evidence>
<feature type="domain" description="Integral membrane bound transporter" evidence="6">
    <location>
        <begin position="193"/>
        <end position="312"/>
    </location>
</feature>
<comment type="subcellular location">
    <subcellularLocation>
        <location evidence="1">Membrane</location>
        <topology evidence="1">Multi-pass membrane protein</topology>
    </subcellularLocation>
</comment>
<dbReference type="OrthoDB" id="1654636at2"/>
<accession>A0A1H8H9Y4</accession>
<protein>
    <submittedName>
        <fullName evidence="7">Fusaric acid resistance protein-like</fullName>
    </submittedName>
</protein>
<dbReference type="GO" id="GO:0016020">
    <property type="term" value="C:membrane"/>
    <property type="evidence" value="ECO:0007669"/>
    <property type="project" value="UniProtKB-SubCell"/>
</dbReference>
<dbReference type="AlphaFoldDB" id="A0A1H8H9Y4"/>
<organism evidence="7 8">
    <name type="scientific">Peptostreptococcus russellii</name>
    <dbReference type="NCBI Taxonomy" id="215200"/>
    <lineage>
        <taxon>Bacteria</taxon>
        <taxon>Bacillati</taxon>
        <taxon>Bacillota</taxon>
        <taxon>Clostridia</taxon>
        <taxon>Peptostreptococcales</taxon>
        <taxon>Peptostreptococcaceae</taxon>
        <taxon>Peptostreptococcus</taxon>
    </lineage>
</organism>
<name>A0A1H8H9Y4_9FIRM</name>
<evidence type="ECO:0000256" key="2">
    <source>
        <dbReference type="ARBA" id="ARBA00022692"/>
    </source>
</evidence>
<keyword evidence="2 5" id="KW-0812">Transmembrane</keyword>
<sequence length="329" mass="37213">MKENTNRKSFLITFLNNVKMFVFMMIFILTFIKIFGQENTLIIVSIYVGLVMFPACDTGMTKKAMMAVIAFCYIGSTIMAQLNTISPWIALPFNLVFVFLVMAATSEPTYLKMNVIMLLPFIFNESVPVDFDGFKIRMAATLIGTFIIMVCTYIQWTKKGYGADGSRTLVEQLRKGLKHVNTALRMTLGVSFALILSTILKSQKPLWITIVVVSLTQFTSQEMISRIKYRVMGTILGSIFFVIAFRYILPIESGIVVVFLFNFIGSFLDEYKYKQFINTVSAINASLIIFNTDRAIVGRFTGLLIGILIVCLLYLLEKLIIAKFKKTAN</sequence>
<keyword evidence="3 5" id="KW-1133">Transmembrane helix</keyword>
<dbReference type="EMBL" id="FODF01000005">
    <property type="protein sequence ID" value="SEN52779.1"/>
    <property type="molecule type" value="Genomic_DNA"/>
</dbReference>
<evidence type="ECO:0000256" key="4">
    <source>
        <dbReference type="ARBA" id="ARBA00023136"/>
    </source>
</evidence>
<keyword evidence="8" id="KW-1185">Reference proteome</keyword>
<evidence type="ECO:0000313" key="7">
    <source>
        <dbReference type="EMBL" id="SEN52779.1"/>
    </source>
</evidence>
<feature type="transmembrane region" description="Helical" evidence="5">
    <location>
        <begin position="236"/>
        <end position="264"/>
    </location>
</feature>
<proteinExistence type="predicted"/>
<dbReference type="InterPro" id="IPR049453">
    <property type="entry name" value="Memb_transporter_dom"/>
</dbReference>
<reference evidence="7 8" key="1">
    <citation type="submission" date="2016-10" db="EMBL/GenBank/DDBJ databases">
        <authorList>
            <person name="de Groot N.N."/>
        </authorList>
    </citation>
    <scope>NUCLEOTIDE SEQUENCE [LARGE SCALE GENOMIC DNA]</scope>
    <source>
        <strain evidence="7 8">Calf135</strain>
    </source>
</reference>
<keyword evidence="4 5" id="KW-0472">Membrane</keyword>
<dbReference type="Proteomes" id="UP000199512">
    <property type="component" value="Unassembled WGS sequence"/>
</dbReference>